<dbReference type="EMBL" id="CM004391">
    <property type="protein sequence ID" value="OAY50639.1"/>
    <property type="molecule type" value="Genomic_DNA"/>
</dbReference>
<feature type="region of interest" description="Disordered" evidence="1">
    <location>
        <begin position="72"/>
        <end position="99"/>
    </location>
</feature>
<feature type="chain" id="PRO_5011976869" evidence="2">
    <location>
        <begin position="31"/>
        <end position="190"/>
    </location>
</feature>
<evidence type="ECO:0000256" key="2">
    <source>
        <dbReference type="SAM" id="SignalP"/>
    </source>
</evidence>
<evidence type="ECO:0000256" key="1">
    <source>
        <dbReference type="SAM" id="MobiDB-lite"/>
    </source>
</evidence>
<dbReference type="AlphaFoldDB" id="A0A2C9VWI0"/>
<proteinExistence type="predicted"/>
<evidence type="ECO:0000313" key="3">
    <source>
        <dbReference type="EMBL" id="OAY50639.1"/>
    </source>
</evidence>
<protein>
    <submittedName>
        <fullName evidence="3">Uncharacterized protein</fullName>
    </submittedName>
</protein>
<sequence>MTAFKSSVVHISRMISVVIMTLLLMIPSEASSPASSPSSSPTSLPMQPIMDQKRQSYGETYNVHPAGVVDDYGSWDPSPRSSHKMPTKDLAHTEPKKSQAEVLPNQISTSNGGLPKNYNVLILIPFPDKEFRIESALVEGTSKDEGDYQFNKELKIPTVDGKSYPSQAVLLKAKKRGPIASSLDNTEAKS</sequence>
<name>A0A2C9VWI0_MANES</name>
<feature type="signal peptide" evidence="2">
    <location>
        <begin position="1"/>
        <end position="30"/>
    </location>
</feature>
<reference evidence="3" key="1">
    <citation type="submission" date="2016-02" db="EMBL/GenBank/DDBJ databases">
        <title>WGS assembly of Manihot esculenta.</title>
        <authorList>
            <person name="Bredeson J.V."/>
            <person name="Prochnik S.E."/>
            <person name="Lyons J.B."/>
            <person name="Schmutz J."/>
            <person name="Grimwood J."/>
            <person name="Vrebalov J."/>
            <person name="Bart R.S."/>
            <person name="Amuge T."/>
            <person name="Ferguson M.E."/>
            <person name="Green R."/>
            <person name="Putnam N."/>
            <person name="Stites J."/>
            <person name="Rounsley S."/>
            <person name="Rokhsar D.S."/>
        </authorList>
    </citation>
    <scope>NUCLEOTIDE SEQUENCE [LARGE SCALE GENOMIC DNA]</scope>
    <source>
        <tissue evidence="3">Leaf</tissue>
    </source>
</reference>
<accession>A0A2C9VWI0</accession>
<keyword evidence="2" id="KW-0732">Signal</keyword>
<gene>
    <name evidence="3" type="ORF">MANES_05G152400</name>
</gene>
<organism evidence="3">
    <name type="scientific">Manihot esculenta</name>
    <name type="common">Cassava</name>
    <name type="synonym">Jatropha manihot</name>
    <dbReference type="NCBI Taxonomy" id="3983"/>
    <lineage>
        <taxon>Eukaryota</taxon>
        <taxon>Viridiplantae</taxon>
        <taxon>Streptophyta</taxon>
        <taxon>Embryophyta</taxon>
        <taxon>Tracheophyta</taxon>
        <taxon>Spermatophyta</taxon>
        <taxon>Magnoliopsida</taxon>
        <taxon>eudicotyledons</taxon>
        <taxon>Gunneridae</taxon>
        <taxon>Pentapetalae</taxon>
        <taxon>rosids</taxon>
        <taxon>fabids</taxon>
        <taxon>Malpighiales</taxon>
        <taxon>Euphorbiaceae</taxon>
        <taxon>Crotonoideae</taxon>
        <taxon>Manihoteae</taxon>
        <taxon>Manihot</taxon>
    </lineage>
</organism>
<feature type="compositionally biased region" description="Basic and acidic residues" evidence="1">
    <location>
        <begin position="86"/>
        <end position="99"/>
    </location>
</feature>